<reference evidence="9 10" key="1">
    <citation type="journal article" date="2019" name="Sci. Rep.">
        <title>Comparative genomics of chytrid fungi reveal insights into the obligate biotrophic and pathogenic lifestyle of Synchytrium endobioticum.</title>
        <authorList>
            <person name="van de Vossenberg B.T.L.H."/>
            <person name="Warris S."/>
            <person name="Nguyen H.D.T."/>
            <person name="van Gent-Pelzer M.P.E."/>
            <person name="Joly D.L."/>
            <person name="van de Geest H.C."/>
            <person name="Bonants P.J.M."/>
            <person name="Smith D.S."/>
            <person name="Levesque C.A."/>
            <person name="van der Lee T.A.J."/>
        </authorList>
    </citation>
    <scope>NUCLEOTIDE SEQUENCE [LARGE SCALE GENOMIC DNA]</scope>
    <source>
        <strain evidence="9 10">CBS 809.83</strain>
    </source>
</reference>
<accession>A0A507EC06</accession>
<evidence type="ECO:0000256" key="3">
    <source>
        <dbReference type="ARBA" id="ARBA00022777"/>
    </source>
</evidence>
<dbReference type="Pfam" id="PF00294">
    <property type="entry name" value="PfkB"/>
    <property type="match status" value="1"/>
</dbReference>
<keyword evidence="5" id="KW-0464">Manganese</keyword>
<dbReference type="GO" id="GO:0016301">
    <property type="term" value="F:kinase activity"/>
    <property type="evidence" value="ECO:0007669"/>
    <property type="project" value="UniProtKB-KW"/>
</dbReference>
<keyword evidence="6" id="KW-0456">Lyase</keyword>
<evidence type="ECO:0000256" key="4">
    <source>
        <dbReference type="ARBA" id="ARBA00022801"/>
    </source>
</evidence>
<keyword evidence="2" id="KW-0479">Metal-binding</keyword>
<dbReference type="Gene3D" id="3.40.1190.20">
    <property type="match status" value="1"/>
</dbReference>
<evidence type="ECO:0000256" key="1">
    <source>
        <dbReference type="ARBA" id="ARBA00022679"/>
    </source>
</evidence>
<evidence type="ECO:0000256" key="2">
    <source>
        <dbReference type="ARBA" id="ARBA00022723"/>
    </source>
</evidence>
<dbReference type="Gene3D" id="3.40.1790.10">
    <property type="entry name" value="Indigoidine synthase domain"/>
    <property type="match status" value="1"/>
</dbReference>
<name>A0A507EC06_9FUNG</name>
<dbReference type="InterPro" id="IPR002173">
    <property type="entry name" value="Carboh/pur_kinase_PfkB_CS"/>
</dbReference>
<dbReference type="GO" id="GO:0016798">
    <property type="term" value="F:hydrolase activity, acting on glycosyl bonds"/>
    <property type="evidence" value="ECO:0007669"/>
    <property type="project" value="UniProtKB-KW"/>
</dbReference>
<protein>
    <submittedName>
        <fullName evidence="9">Pseudouridylate synthase</fullName>
    </submittedName>
</protein>
<proteinExistence type="inferred from homology"/>
<evidence type="ECO:0000256" key="6">
    <source>
        <dbReference type="ARBA" id="ARBA00023239"/>
    </source>
</evidence>
<dbReference type="GO" id="GO:0004730">
    <property type="term" value="F:pseudouridylate synthase activity"/>
    <property type="evidence" value="ECO:0007669"/>
    <property type="project" value="InterPro"/>
</dbReference>
<dbReference type="Proteomes" id="UP000318582">
    <property type="component" value="Unassembled WGS sequence"/>
</dbReference>
<dbReference type="HAMAP" id="MF_01876">
    <property type="entry name" value="PsiMP_glycosidase"/>
    <property type="match status" value="1"/>
</dbReference>
<dbReference type="InterPro" id="IPR007342">
    <property type="entry name" value="PsuG"/>
</dbReference>
<keyword evidence="4" id="KW-0378">Hydrolase</keyword>
<dbReference type="Pfam" id="PF04227">
    <property type="entry name" value="Indigoidine_A"/>
    <property type="match status" value="1"/>
</dbReference>
<evidence type="ECO:0000259" key="8">
    <source>
        <dbReference type="Pfam" id="PF00294"/>
    </source>
</evidence>
<dbReference type="InterPro" id="IPR022830">
    <property type="entry name" value="Indigdn_synthA-like"/>
</dbReference>
<evidence type="ECO:0000256" key="7">
    <source>
        <dbReference type="ARBA" id="ARBA00023295"/>
    </source>
</evidence>
<evidence type="ECO:0000256" key="5">
    <source>
        <dbReference type="ARBA" id="ARBA00023211"/>
    </source>
</evidence>
<dbReference type="InterPro" id="IPR011611">
    <property type="entry name" value="PfkB_dom"/>
</dbReference>
<dbReference type="PANTHER" id="PTHR42909">
    <property type="entry name" value="ZGC:136858"/>
    <property type="match status" value="1"/>
</dbReference>
<evidence type="ECO:0000313" key="10">
    <source>
        <dbReference type="Proteomes" id="UP000318582"/>
    </source>
</evidence>
<feature type="domain" description="Carbohydrate kinase PfkB" evidence="8">
    <location>
        <begin position="404"/>
        <end position="665"/>
    </location>
</feature>
<dbReference type="AlphaFoldDB" id="A0A507EC06"/>
<keyword evidence="10" id="KW-1185">Reference proteome</keyword>
<gene>
    <name evidence="9" type="ORF">PhCBS80983_g01602</name>
</gene>
<dbReference type="STRING" id="109895.A0A507EC06"/>
<sequence length="682" mass="71736">MTFPILRSLRAGRIIENRKPMLTCMPKRVIGQRSFSINVLARKPVPALFDLHPEVAAALQQKKAVVALESTIISHGMPYPQNLETALAVEAIVREEGCVPATIAILDGRVKVGLTREDLEKLAKTGLKAKKTSRRDLALVVSQKKVGATTVSGTMVIAHEAGIKVFVTGGIGGVHRGGEDSMDVSADLTELGRTPVTVVCAGAKSILDIERTLEYLETQGVTVATYGDSAEFPAFYTPKSGFQTIANLESPADAASLIKANAALNLSSGVVIAVPIPVEDAPKDASKIEAAVVQAVKEANATGVRGKDITPFLLDHVKRVTGGESLKSRTDIALVKNNARIGSRIAASLAAQTSLSAGNPASSVSYSERPLIIGGTVLDISARFQGQNGPGGVPTFGTSHQGPCHLSMGGVGRNVAEACFRTGGNPHFLSAVGADVAGDGLLQEMLGEGMDVSGIKRLTGHPTAIYNAFLRTDGNLLAAVADMRIHSAIDGEETARFIRANKPPIVCVDGNLSTKTMQKILEACAEESIPVLFEPTSEIKAHNLFEVDAKVIGASVRYATPNEGELLVMAKRAQTLDNLLTIIPNIIEKRGPQGVIVHQRGTQKSIPPNETLIDCVSVTGAGDSMVGTLLTALAAHHISTPLKNPSAEQLATIARSGMRAASASLMTDHAVCQNLGPWVFDK</sequence>
<comment type="caution">
    <text evidence="9">The sequence shown here is derived from an EMBL/GenBank/DDBJ whole genome shotgun (WGS) entry which is preliminary data.</text>
</comment>
<organism evidence="9 10">
    <name type="scientific">Powellomyces hirtus</name>
    <dbReference type="NCBI Taxonomy" id="109895"/>
    <lineage>
        <taxon>Eukaryota</taxon>
        <taxon>Fungi</taxon>
        <taxon>Fungi incertae sedis</taxon>
        <taxon>Chytridiomycota</taxon>
        <taxon>Chytridiomycota incertae sedis</taxon>
        <taxon>Chytridiomycetes</taxon>
        <taxon>Spizellomycetales</taxon>
        <taxon>Powellomycetaceae</taxon>
        <taxon>Powellomyces</taxon>
    </lineage>
</organism>
<keyword evidence="7" id="KW-0326">Glycosidase</keyword>
<dbReference type="SUPFAM" id="SSF110581">
    <property type="entry name" value="Indigoidine synthase A-like"/>
    <property type="match status" value="1"/>
</dbReference>
<dbReference type="PANTHER" id="PTHR42909:SF1">
    <property type="entry name" value="CARBOHYDRATE KINASE PFKB DOMAIN-CONTAINING PROTEIN"/>
    <property type="match status" value="1"/>
</dbReference>
<evidence type="ECO:0000313" key="9">
    <source>
        <dbReference type="EMBL" id="TPX60738.1"/>
    </source>
</evidence>
<keyword evidence="1" id="KW-0808">Transferase</keyword>
<dbReference type="EMBL" id="QEAQ01000013">
    <property type="protein sequence ID" value="TPX60738.1"/>
    <property type="molecule type" value="Genomic_DNA"/>
</dbReference>
<dbReference type="GO" id="GO:0046872">
    <property type="term" value="F:metal ion binding"/>
    <property type="evidence" value="ECO:0007669"/>
    <property type="project" value="UniProtKB-KW"/>
</dbReference>
<dbReference type="GO" id="GO:0005737">
    <property type="term" value="C:cytoplasm"/>
    <property type="evidence" value="ECO:0007669"/>
    <property type="project" value="TreeGrafter"/>
</dbReference>
<dbReference type="PROSITE" id="PS00583">
    <property type="entry name" value="PFKB_KINASES_1"/>
    <property type="match status" value="1"/>
</dbReference>
<dbReference type="SUPFAM" id="SSF53613">
    <property type="entry name" value="Ribokinase-like"/>
    <property type="match status" value="1"/>
</dbReference>
<dbReference type="CDD" id="cd01941">
    <property type="entry name" value="YeiC_kinase_like"/>
    <property type="match status" value="1"/>
</dbReference>
<dbReference type="InterPro" id="IPR029056">
    <property type="entry name" value="Ribokinase-like"/>
</dbReference>
<keyword evidence="3" id="KW-0418">Kinase</keyword>